<keyword evidence="6 13" id="KW-1133">Transmembrane helix</keyword>
<evidence type="ECO:0000313" key="15">
    <source>
        <dbReference type="EMBL" id="KAG8549543.1"/>
    </source>
</evidence>
<feature type="transmembrane region" description="Helical" evidence="13">
    <location>
        <begin position="97"/>
        <end position="119"/>
    </location>
</feature>
<dbReference type="InterPro" id="IPR017452">
    <property type="entry name" value="GPCR_Rhodpsn_7TM"/>
</dbReference>
<protein>
    <recommendedName>
        <fullName evidence="14">G-protein coupled receptors family 1 profile domain-containing protein</fullName>
    </recommendedName>
</protein>
<feature type="transmembrane region" description="Helical" evidence="13">
    <location>
        <begin position="58"/>
        <end position="77"/>
    </location>
</feature>
<keyword evidence="2" id="KW-1003">Cell membrane</keyword>
<evidence type="ECO:0000256" key="4">
    <source>
        <dbReference type="ARBA" id="ARBA00022692"/>
    </source>
</evidence>
<evidence type="ECO:0000313" key="16">
    <source>
        <dbReference type="Proteomes" id="UP000824782"/>
    </source>
</evidence>
<dbReference type="GO" id="GO:0004984">
    <property type="term" value="F:olfactory receptor activity"/>
    <property type="evidence" value="ECO:0007669"/>
    <property type="project" value="InterPro"/>
</dbReference>
<dbReference type="PROSITE" id="PS50262">
    <property type="entry name" value="G_PROTEIN_RECEP_F1_2"/>
    <property type="match status" value="1"/>
</dbReference>
<reference evidence="15" key="1">
    <citation type="thesis" date="2020" institute="ProQuest LLC" country="789 East Eisenhower Parkway, Ann Arbor, MI, USA">
        <title>Comparative Genomics and Chromosome Evolution.</title>
        <authorList>
            <person name="Mudd A.B."/>
        </authorList>
    </citation>
    <scope>NUCLEOTIDE SEQUENCE</scope>
    <source>
        <strain evidence="15">237g6f4</strain>
        <tissue evidence="15">Blood</tissue>
    </source>
</reference>
<feature type="transmembrane region" description="Helical" evidence="13">
    <location>
        <begin position="195"/>
        <end position="217"/>
    </location>
</feature>
<keyword evidence="11" id="KW-0325">Glycoprotein</keyword>
<evidence type="ECO:0000259" key="14">
    <source>
        <dbReference type="PROSITE" id="PS50262"/>
    </source>
</evidence>
<dbReference type="PANTHER" id="PTHR26451">
    <property type="entry name" value="G_PROTEIN_RECEP_F1_2 DOMAIN-CONTAINING PROTEIN"/>
    <property type="match status" value="1"/>
</dbReference>
<feature type="transmembrane region" description="Helical" evidence="13">
    <location>
        <begin position="23"/>
        <end position="49"/>
    </location>
</feature>
<evidence type="ECO:0000256" key="3">
    <source>
        <dbReference type="ARBA" id="ARBA00022606"/>
    </source>
</evidence>
<dbReference type="InterPro" id="IPR052921">
    <property type="entry name" value="GPCR1_Superfamily_Member"/>
</dbReference>
<dbReference type="SUPFAM" id="SSF81321">
    <property type="entry name" value="Family A G protein-coupled receptor-like"/>
    <property type="match status" value="1"/>
</dbReference>
<dbReference type="GO" id="GO:0005549">
    <property type="term" value="F:odorant binding"/>
    <property type="evidence" value="ECO:0007669"/>
    <property type="project" value="TreeGrafter"/>
</dbReference>
<dbReference type="PRINTS" id="PR00245">
    <property type="entry name" value="OLFACTORYR"/>
</dbReference>
<feature type="transmembrane region" description="Helical" evidence="13">
    <location>
        <begin position="140"/>
        <end position="163"/>
    </location>
</feature>
<dbReference type="Gene3D" id="1.20.1070.10">
    <property type="entry name" value="Rhodopsin 7-helix transmembrane proteins"/>
    <property type="match status" value="1"/>
</dbReference>
<dbReference type="Proteomes" id="UP000824782">
    <property type="component" value="Unassembled WGS sequence"/>
</dbReference>
<proteinExistence type="predicted"/>
<keyword evidence="10" id="KW-0675">Receptor</keyword>
<dbReference type="PANTHER" id="PTHR26451:SF860">
    <property type="entry name" value="ODORANT RECEPTOR-RELATED"/>
    <property type="match status" value="1"/>
</dbReference>
<feature type="transmembrane region" description="Helical" evidence="13">
    <location>
        <begin position="238"/>
        <end position="259"/>
    </location>
</feature>
<keyword evidence="4 13" id="KW-0812">Transmembrane</keyword>
<dbReference type="InterPro" id="IPR000725">
    <property type="entry name" value="Olfact_rcpt"/>
</dbReference>
<evidence type="ECO:0000256" key="11">
    <source>
        <dbReference type="ARBA" id="ARBA00023180"/>
    </source>
</evidence>
<keyword evidence="12" id="KW-0807">Transducer</keyword>
<dbReference type="GO" id="GO:0005886">
    <property type="term" value="C:plasma membrane"/>
    <property type="evidence" value="ECO:0007669"/>
    <property type="project" value="UniProtKB-SubCell"/>
</dbReference>
<comment type="subcellular location">
    <subcellularLocation>
        <location evidence="1">Cell membrane</location>
        <topology evidence="1">Multi-pass membrane protein</topology>
    </subcellularLocation>
</comment>
<gene>
    <name evidence="15" type="ORF">GDO81_020917</name>
</gene>
<evidence type="ECO:0000256" key="10">
    <source>
        <dbReference type="ARBA" id="ARBA00023170"/>
    </source>
</evidence>
<dbReference type="AlphaFoldDB" id="A0AAV6ZN03"/>
<name>A0AAV6ZN03_ENGPU</name>
<keyword evidence="5" id="KW-0552">Olfaction</keyword>
<evidence type="ECO:0000256" key="7">
    <source>
        <dbReference type="ARBA" id="ARBA00023040"/>
    </source>
</evidence>
<dbReference type="PRINTS" id="PR00237">
    <property type="entry name" value="GPCRRHODOPSN"/>
</dbReference>
<dbReference type="GO" id="GO:0004930">
    <property type="term" value="F:G protein-coupled receptor activity"/>
    <property type="evidence" value="ECO:0007669"/>
    <property type="project" value="UniProtKB-KW"/>
</dbReference>
<keyword evidence="8 13" id="KW-0472">Membrane</keyword>
<sequence>MENVSKINTNLVLLGVVEMEHLWYLYATLAVIIYLSTMMLSLMIVYIVWSEETLHEPMYIFIGNLVINAMFGNSAVLPKLAIDLFLGFDTISVPACLLQAFCYQSFGSLELFTFTAMAYDQYLAVCHPLRYPTLMTNGRAFQIILAILVFVSLSIGLTVVLAARLSMCELYINNVYCETMSLLRLACGDTSINNIFGTSWTVTVVGSCFLVVIYCYIRTFLVCLKISVDAYQKAIHTLVTHIVTFSIFMATSLFVIFWYRLGSGFLSTIAHVAISITGLIVSITLNPLIYGIRTEALRVKLIVNLQKINLWQ</sequence>
<dbReference type="InterPro" id="IPR000276">
    <property type="entry name" value="GPCR_Rhodpsn"/>
</dbReference>
<evidence type="ECO:0000256" key="9">
    <source>
        <dbReference type="ARBA" id="ARBA00023157"/>
    </source>
</evidence>
<feature type="domain" description="G-protein coupled receptors family 1 profile" evidence="14">
    <location>
        <begin position="40"/>
        <end position="290"/>
    </location>
</feature>
<accession>A0AAV6ZN03</accession>
<evidence type="ECO:0000256" key="1">
    <source>
        <dbReference type="ARBA" id="ARBA00004651"/>
    </source>
</evidence>
<dbReference type="EMBL" id="WNYA01000173">
    <property type="protein sequence ID" value="KAG8549543.1"/>
    <property type="molecule type" value="Genomic_DNA"/>
</dbReference>
<organism evidence="15 16">
    <name type="scientific">Engystomops pustulosus</name>
    <name type="common">Tungara frog</name>
    <name type="synonym">Physalaemus pustulosus</name>
    <dbReference type="NCBI Taxonomy" id="76066"/>
    <lineage>
        <taxon>Eukaryota</taxon>
        <taxon>Metazoa</taxon>
        <taxon>Chordata</taxon>
        <taxon>Craniata</taxon>
        <taxon>Vertebrata</taxon>
        <taxon>Euteleostomi</taxon>
        <taxon>Amphibia</taxon>
        <taxon>Batrachia</taxon>
        <taxon>Anura</taxon>
        <taxon>Neobatrachia</taxon>
        <taxon>Hyloidea</taxon>
        <taxon>Leptodactylidae</taxon>
        <taxon>Leiuperinae</taxon>
        <taxon>Engystomops</taxon>
    </lineage>
</organism>
<comment type="caution">
    <text evidence="15">The sequence shown here is derived from an EMBL/GenBank/DDBJ whole genome shotgun (WGS) entry which is preliminary data.</text>
</comment>
<evidence type="ECO:0000256" key="5">
    <source>
        <dbReference type="ARBA" id="ARBA00022725"/>
    </source>
</evidence>
<keyword evidence="16" id="KW-1185">Reference proteome</keyword>
<keyword evidence="7" id="KW-0297">G-protein coupled receptor</keyword>
<evidence type="ECO:0000256" key="12">
    <source>
        <dbReference type="ARBA" id="ARBA00023224"/>
    </source>
</evidence>
<dbReference type="Pfam" id="PF13853">
    <property type="entry name" value="7tm_4"/>
    <property type="match status" value="1"/>
</dbReference>
<evidence type="ECO:0000256" key="6">
    <source>
        <dbReference type="ARBA" id="ARBA00022989"/>
    </source>
</evidence>
<feature type="transmembrane region" description="Helical" evidence="13">
    <location>
        <begin position="265"/>
        <end position="290"/>
    </location>
</feature>
<evidence type="ECO:0000256" key="2">
    <source>
        <dbReference type="ARBA" id="ARBA00022475"/>
    </source>
</evidence>
<keyword evidence="3" id="KW-0716">Sensory transduction</keyword>
<keyword evidence="9" id="KW-1015">Disulfide bond</keyword>
<dbReference type="FunFam" id="1.20.1070.10:FF:000024">
    <property type="entry name" value="Olfactory receptor"/>
    <property type="match status" value="1"/>
</dbReference>
<evidence type="ECO:0000256" key="13">
    <source>
        <dbReference type="SAM" id="Phobius"/>
    </source>
</evidence>
<evidence type="ECO:0000256" key="8">
    <source>
        <dbReference type="ARBA" id="ARBA00023136"/>
    </source>
</evidence>